<keyword evidence="9" id="KW-0472">Membrane</keyword>
<protein>
    <recommendedName>
        <fullName evidence="3 10">Autophagy-related protein 9</fullName>
    </recommendedName>
</protein>
<accession>A0ABD2PM68</accession>
<evidence type="ECO:0000256" key="1">
    <source>
        <dbReference type="ARBA" id="ARBA00004511"/>
    </source>
</evidence>
<sequence>MPIKIYLYFKVIPEEGLVYSPEVELTETLRFIQYMPDSWKDAPNSYQTRIEFAKLFQYRAVGVLEDLLSPFITPFVLMFALPKQSLTVIDFLRNYTVDMTGVGDICSYASLDVKRHGNKDWKPSTQGLEHSDDDTSDHLSEEVGGKTELSVCHFHLANPDCKLPDQSKEYLVAIDRQMKSEHMPGPRHKNKQKDSKNADSDGESEGALSPTPGLFTSFMASNTDSYYPKINSKSRTAVGAPVETSSEWAKRTKSRLANAYNRSQMGSSTLFTSGIYQPFMPSNDESIMLHGSNSVPMDMSLSGLYMNDLNQRHRLQRSMRQSQIAPGEGVTSAVRPTIMSVPANYSLSGVGGRHISKSHDDHIKEEDEDEIMAHASTPPSMFEHSLFLISLSRWSRDSHGIWTYTNNEEKTTQRDNWRFIRRITRSTISYRFTRHTLLNCELRLF</sequence>
<keyword evidence="8 10" id="KW-0445">Lipid transport</keyword>
<gene>
    <name evidence="12" type="primary">ATG9A_2</name>
    <name evidence="12" type="ORF">Ciccas_013315</name>
</gene>
<name>A0ABD2PM68_9PLAT</name>
<proteinExistence type="inferred from homology"/>
<evidence type="ECO:0000256" key="6">
    <source>
        <dbReference type="ARBA" id="ARBA00022989"/>
    </source>
</evidence>
<keyword evidence="4 10" id="KW-0813">Transport</keyword>
<reference evidence="12 13" key="1">
    <citation type="submission" date="2024-11" db="EMBL/GenBank/DDBJ databases">
        <title>Adaptive evolution of stress response genes in parasites aligns with host niche diversity.</title>
        <authorList>
            <person name="Hahn C."/>
            <person name="Resl P."/>
        </authorList>
    </citation>
    <scope>NUCLEOTIDE SEQUENCE [LARGE SCALE GENOMIC DNA]</scope>
    <source>
        <strain evidence="12">EGGRZ-B1_66</strain>
        <tissue evidence="12">Body</tissue>
    </source>
</reference>
<dbReference type="Proteomes" id="UP001626550">
    <property type="component" value="Unassembled WGS sequence"/>
</dbReference>
<evidence type="ECO:0000256" key="3">
    <source>
        <dbReference type="ARBA" id="ARBA00018074"/>
    </source>
</evidence>
<dbReference type="GO" id="GO:0006869">
    <property type="term" value="P:lipid transport"/>
    <property type="evidence" value="ECO:0007669"/>
    <property type="project" value="UniProtKB-KW"/>
</dbReference>
<evidence type="ECO:0000256" key="5">
    <source>
        <dbReference type="ARBA" id="ARBA00022692"/>
    </source>
</evidence>
<evidence type="ECO:0000256" key="4">
    <source>
        <dbReference type="ARBA" id="ARBA00022448"/>
    </source>
</evidence>
<evidence type="ECO:0000256" key="2">
    <source>
        <dbReference type="ARBA" id="ARBA00006185"/>
    </source>
</evidence>
<keyword evidence="6" id="KW-1133">Transmembrane helix</keyword>
<comment type="caution">
    <text evidence="12">The sequence shown here is derived from an EMBL/GenBank/DDBJ whole genome shotgun (WGS) entry which is preliminary data.</text>
</comment>
<dbReference type="AlphaFoldDB" id="A0ABD2PM68"/>
<keyword evidence="7 10" id="KW-0072">Autophagy</keyword>
<evidence type="ECO:0000313" key="13">
    <source>
        <dbReference type="Proteomes" id="UP001626550"/>
    </source>
</evidence>
<evidence type="ECO:0000256" key="10">
    <source>
        <dbReference type="RuleBase" id="RU364027"/>
    </source>
</evidence>
<organism evidence="12 13">
    <name type="scientific">Cichlidogyrus casuarinus</name>
    <dbReference type="NCBI Taxonomy" id="1844966"/>
    <lineage>
        <taxon>Eukaryota</taxon>
        <taxon>Metazoa</taxon>
        <taxon>Spiralia</taxon>
        <taxon>Lophotrochozoa</taxon>
        <taxon>Platyhelminthes</taxon>
        <taxon>Monogenea</taxon>
        <taxon>Monopisthocotylea</taxon>
        <taxon>Dactylogyridea</taxon>
        <taxon>Ancyrocephalidae</taxon>
        <taxon>Cichlidogyrus</taxon>
    </lineage>
</organism>
<dbReference type="EMBL" id="JBJKFK010005745">
    <property type="protein sequence ID" value="KAL3308158.1"/>
    <property type="molecule type" value="Genomic_DNA"/>
</dbReference>
<evidence type="ECO:0000256" key="8">
    <source>
        <dbReference type="ARBA" id="ARBA00023055"/>
    </source>
</evidence>
<evidence type="ECO:0000256" key="7">
    <source>
        <dbReference type="ARBA" id="ARBA00023006"/>
    </source>
</evidence>
<dbReference type="InterPro" id="IPR007241">
    <property type="entry name" value="Autophagy-rel_prot_9"/>
</dbReference>
<comment type="subcellular location">
    <subcellularLocation>
        <location evidence="1 10">Preautophagosomal structure membrane</location>
        <topology evidence="1 10">Multi-pass membrane protein</topology>
    </subcellularLocation>
</comment>
<keyword evidence="13" id="KW-1185">Reference proteome</keyword>
<dbReference type="PANTHER" id="PTHR13038">
    <property type="entry name" value="APG9 AUTOPHAGY 9"/>
    <property type="match status" value="1"/>
</dbReference>
<dbReference type="GO" id="GO:0006914">
    <property type="term" value="P:autophagy"/>
    <property type="evidence" value="ECO:0007669"/>
    <property type="project" value="UniProtKB-KW"/>
</dbReference>
<dbReference type="Pfam" id="PF04109">
    <property type="entry name" value="ATG9"/>
    <property type="match status" value="1"/>
</dbReference>
<keyword evidence="5" id="KW-0812">Transmembrane</keyword>
<evidence type="ECO:0000256" key="9">
    <source>
        <dbReference type="ARBA" id="ARBA00023136"/>
    </source>
</evidence>
<evidence type="ECO:0000313" key="12">
    <source>
        <dbReference type="EMBL" id="KAL3308158.1"/>
    </source>
</evidence>
<evidence type="ECO:0000256" key="11">
    <source>
        <dbReference type="SAM" id="MobiDB-lite"/>
    </source>
</evidence>
<dbReference type="GO" id="GO:0034045">
    <property type="term" value="C:phagophore assembly site membrane"/>
    <property type="evidence" value="ECO:0007669"/>
    <property type="project" value="UniProtKB-SubCell"/>
</dbReference>
<comment type="similarity">
    <text evidence="2 10">Belongs to the ATG9 family.</text>
</comment>
<feature type="region of interest" description="Disordered" evidence="11">
    <location>
        <begin position="119"/>
        <end position="142"/>
    </location>
</feature>
<comment type="function">
    <text evidence="10">Phospholipid scramblase involved in autophagy. Cycles between the preautophagosomal structure/phagophore assembly site (PAS) and the cytoplasmic vesicle pool and supplies membrane for the growing autophagosome. Lipid scramblase activity plays a key role in preautophagosomal structure/phagophore assembly by distributing the phospholipids that arrive through ATG2 from the cytoplasmic to the luminal leaflet of the bilayer, thereby driving autophagosomal membrane expansion.</text>
</comment>
<feature type="region of interest" description="Disordered" evidence="11">
    <location>
        <begin position="179"/>
        <end position="214"/>
    </location>
</feature>
<dbReference type="PANTHER" id="PTHR13038:SF10">
    <property type="entry name" value="AUTOPHAGY-RELATED PROTEIN 9"/>
    <property type="match status" value="1"/>
</dbReference>